<name>E1YAA8_9BACT</name>
<dbReference type="InterPro" id="IPR014729">
    <property type="entry name" value="Rossmann-like_a/b/a_fold"/>
</dbReference>
<reference evidence="3" key="1">
    <citation type="journal article" date="2011" name="Environ. Microbiol.">
        <title>Genomic insights into the metabolic potential of the polycyclic aromatic hydrocarbon degrading sulfate-reducing Deltaproteobacterium N47.</title>
        <authorList>
            <person name="Bergmann F."/>
            <person name="Selesi D."/>
            <person name="Weinmaier T."/>
            <person name="Tischler P."/>
            <person name="Rattei T."/>
            <person name="Meckenstock R.U."/>
        </authorList>
    </citation>
    <scope>NUCLEOTIDE SEQUENCE</scope>
</reference>
<dbReference type="AlphaFoldDB" id="E1YAA8"/>
<dbReference type="InterPro" id="IPR006016">
    <property type="entry name" value="UspA"/>
</dbReference>
<dbReference type="PANTHER" id="PTHR46268:SF26">
    <property type="entry name" value="UNIVERSAL STRESS PROTEIN MJ0577"/>
    <property type="match status" value="1"/>
</dbReference>
<dbReference type="PRINTS" id="PR01438">
    <property type="entry name" value="UNVRSLSTRESS"/>
</dbReference>
<evidence type="ECO:0000259" key="2">
    <source>
        <dbReference type="Pfam" id="PF00582"/>
    </source>
</evidence>
<dbReference type="EMBL" id="FR695866">
    <property type="protein sequence ID" value="CBX27502.1"/>
    <property type="molecule type" value="Genomic_DNA"/>
</dbReference>
<dbReference type="CDD" id="cd00293">
    <property type="entry name" value="USP-like"/>
    <property type="match status" value="1"/>
</dbReference>
<sequence length="145" mass="16616">MELKRILWPTDLSGNAEKALSYVTSLSQKYQMEIHMLYVIEELGIHEPWYGIFDDEHIKKIHDWEEKKAKERLDNICAEYLKGCPLYIKHVAIGDPAEEILQFISKEKIDMVVMAKKGRKGKFAFGSVTEKVVKNAPVPVVTVPA</sequence>
<comment type="similarity">
    <text evidence="1">Belongs to the universal stress protein A family.</text>
</comment>
<accession>E1YAA8</accession>
<evidence type="ECO:0000256" key="1">
    <source>
        <dbReference type="ARBA" id="ARBA00008791"/>
    </source>
</evidence>
<dbReference type="SUPFAM" id="SSF52402">
    <property type="entry name" value="Adenine nucleotide alpha hydrolases-like"/>
    <property type="match status" value="1"/>
</dbReference>
<proteinExistence type="inferred from homology"/>
<dbReference type="Gene3D" id="3.40.50.620">
    <property type="entry name" value="HUPs"/>
    <property type="match status" value="1"/>
</dbReference>
<feature type="domain" description="UspA" evidence="2">
    <location>
        <begin position="4"/>
        <end position="144"/>
    </location>
</feature>
<evidence type="ECO:0000313" key="3">
    <source>
        <dbReference type="EMBL" id="CBX27502.1"/>
    </source>
</evidence>
<dbReference type="PANTHER" id="PTHR46268">
    <property type="entry name" value="STRESS RESPONSE PROTEIN NHAX"/>
    <property type="match status" value="1"/>
</dbReference>
<gene>
    <name evidence="3" type="ORF">N47_H23240</name>
</gene>
<dbReference type="Pfam" id="PF00582">
    <property type="entry name" value="Usp"/>
    <property type="match status" value="1"/>
</dbReference>
<organism evidence="3">
    <name type="scientific">uncultured Desulfobacterium sp</name>
    <dbReference type="NCBI Taxonomy" id="201089"/>
    <lineage>
        <taxon>Bacteria</taxon>
        <taxon>Pseudomonadati</taxon>
        <taxon>Thermodesulfobacteriota</taxon>
        <taxon>Desulfobacteria</taxon>
        <taxon>Desulfobacterales</taxon>
        <taxon>Desulfobacteriaceae</taxon>
        <taxon>Desulfobacterium</taxon>
        <taxon>environmental samples</taxon>
    </lineage>
</organism>
<protein>
    <recommendedName>
        <fullName evidence="2">UspA domain-containing protein</fullName>
    </recommendedName>
</protein>
<dbReference type="InterPro" id="IPR006015">
    <property type="entry name" value="Universal_stress_UspA"/>
</dbReference>